<accession>A0A5R9EZ58</accession>
<keyword evidence="8" id="KW-1185">Reference proteome</keyword>
<dbReference type="EMBL" id="SWLG01000021">
    <property type="protein sequence ID" value="TLS35476.1"/>
    <property type="molecule type" value="Genomic_DNA"/>
</dbReference>
<keyword evidence="3" id="KW-0133">Cell shape</keyword>
<dbReference type="InterPro" id="IPR001182">
    <property type="entry name" value="FtsW/RodA"/>
</dbReference>
<evidence type="ECO:0000256" key="5">
    <source>
        <dbReference type="ARBA" id="ARBA00023136"/>
    </source>
</evidence>
<proteinExistence type="predicted"/>
<dbReference type="GO" id="GO:0005886">
    <property type="term" value="C:plasma membrane"/>
    <property type="evidence" value="ECO:0007669"/>
    <property type="project" value="TreeGrafter"/>
</dbReference>
<evidence type="ECO:0000313" key="8">
    <source>
        <dbReference type="Proteomes" id="UP000308230"/>
    </source>
</evidence>
<dbReference type="Proteomes" id="UP000308230">
    <property type="component" value="Unassembled WGS sequence"/>
</dbReference>
<feature type="transmembrane region" description="Helical" evidence="6">
    <location>
        <begin position="149"/>
        <end position="165"/>
    </location>
</feature>
<dbReference type="PANTHER" id="PTHR30474">
    <property type="entry name" value="CELL CYCLE PROTEIN"/>
    <property type="match status" value="1"/>
</dbReference>
<dbReference type="GO" id="GO:0015648">
    <property type="term" value="F:lipid-linked peptidoglycan transporter activity"/>
    <property type="evidence" value="ECO:0007669"/>
    <property type="project" value="TreeGrafter"/>
</dbReference>
<evidence type="ECO:0000256" key="3">
    <source>
        <dbReference type="ARBA" id="ARBA00022960"/>
    </source>
</evidence>
<evidence type="ECO:0000256" key="1">
    <source>
        <dbReference type="ARBA" id="ARBA00004141"/>
    </source>
</evidence>
<dbReference type="PROSITE" id="PS00428">
    <property type="entry name" value="FTSW_RODA_SPOVE"/>
    <property type="match status" value="1"/>
</dbReference>
<feature type="transmembrane region" description="Helical" evidence="6">
    <location>
        <begin position="301"/>
        <end position="323"/>
    </location>
</feature>
<protein>
    <submittedName>
        <fullName evidence="7">Rod shape-determining protein RodA</fullName>
    </submittedName>
</protein>
<dbReference type="OrthoDB" id="9768187at2"/>
<organism evidence="7 8">
    <name type="scientific">Exobacillus caeni</name>
    <dbReference type="NCBI Taxonomy" id="2574798"/>
    <lineage>
        <taxon>Bacteria</taxon>
        <taxon>Bacillati</taxon>
        <taxon>Bacillota</taxon>
        <taxon>Bacilli</taxon>
        <taxon>Bacillales</taxon>
        <taxon>Guptibacillaceae</taxon>
        <taxon>Exobacillus</taxon>
    </lineage>
</organism>
<comment type="subcellular location">
    <subcellularLocation>
        <location evidence="1">Membrane</location>
        <topology evidence="1">Multi-pass membrane protein</topology>
    </subcellularLocation>
</comment>
<feature type="transmembrane region" description="Helical" evidence="6">
    <location>
        <begin position="26"/>
        <end position="44"/>
    </location>
</feature>
<reference evidence="7 8" key="1">
    <citation type="submission" date="2019-04" db="EMBL/GenBank/DDBJ databases">
        <title>Bacillus caeni sp. nov., a bacterium isolated from mangrove sediment.</title>
        <authorList>
            <person name="Huang H."/>
            <person name="Mo K."/>
            <person name="Hu Y."/>
        </authorList>
    </citation>
    <scope>NUCLEOTIDE SEQUENCE [LARGE SCALE GENOMIC DNA]</scope>
    <source>
        <strain evidence="7 8">HB172195</strain>
    </source>
</reference>
<keyword evidence="4 6" id="KW-1133">Transmembrane helix</keyword>
<dbReference type="GO" id="GO:0032153">
    <property type="term" value="C:cell division site"/>
    <property type="evidence" value="ECO:0007669"/>
    <property type="project" value="TreeGrafter"/>
</dbReference>
<evidence type="ECO:0000256" key="2">
    <source>
        <dbReference type="ARBA" id="ARBA00022692"/>
    </source>
</evidence>
<name>A0A5R9EZ58_9BACL</name>
<keyword evidence="5 6" id="KW-0472">Membrane</keyword>
<feature type="transmembrane region" description="Helical" evidence="6">
    <location>
        <begin position="172"/>
        <end position="192"/>
    </location>
</feature>
<feature type="transmembrane region" description="Helical" evidence="6">
    <location>
        <begin position="126"/>
        <end position="143"/>
    </location>
</feature>
<feature type="transmembrane region" description="Helical" evidence="6">
    <location>
        <begin position="335"/>
        <end position="356"/>
    </location>
</feature>
<dbReference type="InterPro" id="IPR018365">
    <property type="entry name" value="Cell_cycle_FtsW-rel_CS"/>
</dbReference>
<feature type="transmembrane region" description="Helical" evidence="6">
    <location>
        <begin position="51"/>
        <end position="69"/>
    </location>
</feature>
<feature type="transmembrane region" description="Helical" evidence="6">
    <location>
        <begin position="269"/>
        <end position="289"/>
    </location>
</feature>
<dbReference type="Pfam" id="PF01098">
    <property type="entry name" value="FTSW_RODA_SPOVE"/>
    <property type="match status" value="1"/>
</dbReference>
<dbReference type="PANTHER" id="PTHR30474:SF1">
    <property type="entry name" value="PEPTIDOGLYCAN GLYCOSYLTRANSFERASE MRDB"/>
    <property type="match status" value="1"/>
</dbReference>
<evidence type="ECO:0000256" key="6">
    <source>
        <dbReference type="SAM" id="Phobius"/>
    </source>
</evidence>
<comment type="caution">
    <text evidence="7">The sequence shown here is derived from an EMBL/GenBank/DDBJ whole genome shotgun (WGS) entry which is preliminary data.</text>
</comment>
<dbReference type="GO" id="GO:0051301">
    <property type="term" value="P:cell division"/>
    <property type="evidence" value="ECO:0007669"/>
    <property type="project" value="InterPro"/>
</dbReference>
<sequence length="369" mass="41141">MFCVSCISIFSAQTNGQYEDNFLLKQIMWYFVGTVVLVATMIFDLEQLRKLSWYFYGFGNFLLVLLIFTPERFAPTINGAKSWFVVPGAGSLQPSEIVKVCLILVLSNVIVSHNSKIFDKTIKSDLLLILKMLGFTMVPIMLVMMQPDLGTSLVMLAIFAFMLLMSGVAWRLLVLLYSSVALIGFGLILMIIKIPEFVEGTLGVKEYQLGRIYSWLDPENYEGPEAYQLNKALLAIGSGKIYGKGYQDGSVYLPENHTDFIIGNIGEEFGFLGISIVLTLFFLLIYRIIRIALEIDDPFGSFICAGVIAMITFHVFQNVGMAIGLVPITGIPLPFISYGGSSLLGSMFAMGLVFNVKFRTRKYMFSAND</sequence>
<dbReference type="AlphaFoldDB" id="A0A5R9EZ58"/>
<keyword evidence="2 6" id="KW-0812">Transmembrane</keyword>
<dbReference type="GO" id="GO:0008360">
    <property type="term" value="P:regulation of cell shape"/>
    <property type="evidence" value="ECO:0007669"/>
    <property type="project" value="UniProtKB-KW"/>
</dbReference>
<evidence type="ECO:0000256" key="4">
    <source>
        <dbReference type="ARBA" id="ARBA00022989"/>
    </source>
</evidence>
<gene>
    <name evidence="7" type="ORF">FCL54_20460</name>
</gene>
<evidence type="ECO:0000313" key="7">
    <source>
        <dbReference type="EMBL" id="TLS35476.1"/>
    </source>
</evidence>